<dbReference type="RefSeq" id="WP_068430121.1">
    <property type="nucleotide sequence ID" value="NZ_LVHI01000032.1"/>
</dbReference>
<reference evidence="2 3" key="1">
    <citation type="submission" date="2016-03" db="EMBL/GenBank/DDBJ databases">
        <title>Genome sequence of Rhodococcus kyotonensis KB10.</title>
        <authorList>
            <person name="Jeong H."/>
            <person name="Hong C.E."/>
            <person name="Jo S.H."/>
            <person name="Park J.M."/>
        </authorList>
    </citation>
    <scope>NUCLEOTIDE SEQUENCE [LARGE SCALE GENOMIC DNA]</scope>
    <source>
        <strain evidence="2 3">KB10</strain>
    </source>
</reference>
<organism evidence="2 3">
    <name type="scientific">Rhodococcoides kyotonense</name>
    <dbReference type="NCBI Taxonomy" id="398843"/>
    <lineage>
        <taxon>Bacteria</taxon>
        <taxon>Bacillati</taxon>
        <taxon>Actinomycetota</taxon>
        <taxon>Actinomycetes</taxon>
        <taxon>Mycobacteriales</taxon>
        <taxon>Nocardiaceae</taxon>
        <taxon>Rhodococcoides</taxon>
    </lineage>
</organism>
<dbReference type="Gene3D" id="1.10.287.850">
    <property type="entry name" value="HP0062-like domain"/>
    <property type="match status" value="1"/>
</dbReference>
<evidence type="ECO:0000313" key="3">
    <source>
        <dbReference type="Proteomes" id="UP000077519"/>
    </source>
</evidence>
<gene>
    <name evidence="2" type="ORF">A3K89_09880</name>
</gene>
<sequence length="100" mass="10503">MPAHVRVDPVALEAAAAELDAVAARLQASLAAASLHIQVLPSGSEEVSLLANRYFKHAAGSYTPTAREAVDELIQTAAALRTQAAAYRDVDLEHSRALGI</sequence>
<dbReference type="EMBL" id="LVHI01000032">
    <property type="protein sequence ID" value="OAK52036.1"/>
    <property type="molecule type" value="Genomic_DNA"/>
</dbReference>
<keyword evidence="3" id="KW-1185">Reference proteome</keyword>
<dbReference type="Proteomes" id="UP000077519">
    <property type="component" value="Unassembled WGS sequence"/>
</dbReference>
<comment type="caution">
    <text evidence="2">The sequence shown here is derived from an EMBL/GenBank/DDBJ whole genome shotgun (WGS) entry which is preliminary data.</text>
</comment>
<dbReference type="InterPro" id="IPR000084">
    <property type="entry name" value="PE-PGRS_N"/>
</dbReference>
<feature type="domain" description="PE" evidence="1">
    <location>
        <begin position="5"/>
        <end position="91"/>
    </location>
</feature>
<dbReference type="AlphaFoldDB" id="A0A177Y937"/>
<dbReference type="InterPro" id="IPR038332">
    <property type="entry name" value="PPE_sf"/>
</dbReference>
<dbReference type="Pfam" id="PF00934">
    <property type="entry name" value="PE"/>
    <property type="match status" value="1"/>
</dbReference>
<protein>
    <submittedName>
        <fullName evidence="2">PE family protein</fullName>
    </submittedName>
</protein>
<accession>A0A177Y937</accession>
<evidence type="ECO:0000313" key="2">
    <source>
        <dbReference type="EMBL" id="OAK52036.1"/>
    </source>
</evidence>
<dbReference type="SUPFAM" id="SSF140459">
    <property type="entry name" value="PE/PPE dimer-like"/>
    <property type="match status" value="1"/>
</dbReference>
<proteinExistence type="predicted"/>
<name>A0A177Y937_9NOCA</name>
<evidence type="ECO:0000259" key="1">
    <source>
        <dbReference type="Pfam" id="PF00934"/>
    </source>
</evidence>